<dbReference type="AlphaFoldDB" id="A0A399FC19"/>
<dbReference type="OrthoDB" id="9799818at2"/>
<keyword evidence="2" id="KW-1185">Reference proteome</keyword>
<reference evidence="1 2" key="1">
    <citation type="submission" date="2018-08" db="EMBL/GenBank/DDBJ databases">
        <title>Meiothermus granaticius genome AF-68 sequencing project.</title>
        <authorList>
            <person name="Da Costa M.S."/>
            <person name="Albuquerque L."/>
            <person name="Raposo P."/>
            <person name="Froufe H.J.C."/>
            <person name="Barroso C.S."/>
            <person name="Egas C."/>
        </authorList>
    </citation>
    <scope>NUCLEOTIDE SEQUENCE [LARGE SCALE GENOMIC DNA]</scope>
    <source>
        <strain evidence="1 2">AF-68</strain>
    </source>
</reference>
<dbReference type="Pfam" id="PF00106">
    <property type="entry name" value="adh_short"/>
    <property type="match status" value="1"/>
</dbReference>
<sequence>MEAKVCAIVGMGRGIGLSVARRFGEMGYRLALLARSEECLQNYTGALELDGITSLPLAADASRPFSLISAVREAEKRLGPVGVLIYNAYACCPTRPSELKVEELEATLRVNLYGAVNAAQAVLPSMLRRKAGSLLFTGGGLALRPSAAEAALSIGKASLRAYVGALAQELAHEGIHAATVTICGKVQRGTALDPDLIAEAFWKLHTQPREGWQTEVVFKPPHDQP</sequence>
<dbReference type="Gene3D" id="3.40.50.720">
    <property type="entry name" value="NAD(P)-binding Rossmann-like Domain"/>
    <property type="match status" value="1"/>
</dbReference>
<keyword evidence="1" id="KW-0560">Oxidoreductase</keyword>
<accession>A0A399FC19</accession>
<protein>
    <submittedName>
        <fullName evidence="1">Putative oxidoreductase</fullName>
        <ecNumber evidence="1">1.-.-.-</ecNumber>
    </submittedName>
</protein>
<dbReference type="Proteomes" id="UP000266178">
    <property type="component" value="Unassembled WGS sequence"/>
</dbReference>
<dbReference type="GO" id="GO:0008667">
    <property type="term" value="F:2,3-dihydro-2,3-dihydroxybenzoate dehydrogenase activity"/>
    <property type="evidence" value="ECO:0007669"/>
    <property type="project" value="InterPro"/>
</dbReference>
<comment type="caution">
    <text evidence="1">The sequence shown here is derived from an EMBL/GenBank/DDBJ whole genome shotgun (WGS) entry which is preliminary data.</text>
</comment>
<dbReference type="GO" id="GO:0019290">
    <property type="term" value="P:siderophore biosynthetic process"/>
    <property type="evidence" value="ECO:0007669"/>
    <property type="project" value="InterPro"/>
</dbReference>
<dbReference type="InterPro" id="IPR036291">
    <property type="entry name" value="NAD(P)-bd_dom_sf"/>
</dbReference>
<dbReference type="EC" id="1.-.-.-" evidence="1"/>
<dbReference type="PANTHER" id="PTHR43431">
    <property type="entry name" value="OXIDOREDUCTASE, SHORT CHAIN DEHYDROGENASE/REDUCTASE FAMILY (AFU_ORTHOLOGUE AFUA_5G14000)"/>
    <property type="match status" value="1"/>
</dbReference>
<dbReference type="SUPFAM" id="SSF51735">
    <property type="entry name" value="NAD(P)-binding Rossmann-fold domains"/>
    <property type="match status" value="1"/>
</dbReference>
<dbReference type="PRINTS" id="PR01397">
    <property type="entry name" value="DHBDHDRGNASE"/>
</dbReference>
<dbReference type="RefSeq" id="WP_119355846.1">
    <property type="nucleotide sequence ID" value="NZ_BJXM01000002.1"/>
</dbReference>
<gene>
    <name evidence="1" type="ORF">Mgrana_00313</name>
</gene>
<dbReference type="InterPro" id="IPR002347">
    <property type="entry name" value="SDR_fam"/>
</dbReference>
<proteinExistence type="predicted"/>
<dbReference type="EMBL" id="QWLB01000003">
    <property type="protein sequence ID" value="RIH93730.1"/>
    <property type="molecule type" value="Genomic_DNA"/>
</dbReference>
<name>A0A399FC19_9DEIN</name>
<evidence type="ECO:0000313" key="1">
    <source>
        <dbReference type="EMBL" id="RIH93730.1"/>
    </source>
</evidence>
<organism evidence="1 2">
    <name type="scientific">Meiothermus granaticius NBRC 107808</name>
    <dbReference type="NCBI Taxonomy" id="1227551"/>
    <lineage>
        <taxon>Bacteria</taxon>
        <taxon>Thermotogati</taxon>
        <taxon>Deinococcota</taxon>
        <taxon>Deinococci</taxon>
        <taxon>Thermales</taxon>
        <taxon>Thermaceae</taxon>
        <taxon>Meiothermus</taxon>
    </lineage>
</organism>
<dbReference type="InterPro" id="IPR003560">
    <property type="entry name" value="DHB_DH"/>
</dbReference>
<evidence type="ECO:0000313" key="2">
    <source>
        <dbReference type="Proteomes" id="UP000266178"/>
    </source>
</evidence>
<dbReference type="PANTHER" id="PTHR43431:SF1">
    <property type="entry name" value="OS08G0476300 PROTEIN"/>
    <property type="match status" value="1"/>
</dbReference>